<dbReference type="EC" id="3.5.4.9" evidence="3"/>
<keyword evidence="8" id="KW-0511">Multifunctional enzyme</keyword>
<dbReference type="GO" id="GO:0004477">
    <property type="term" value="F:methenyltetrahydrofolate cyclohydrolase activity"/>
    <property type="evidence" value="ECO:0007669"/>
    <property type="project" value="UniProtKB-EC"/>
</dbReference>
<keyword evidence="4" id="KW-0554">One-carbon metabolism</keyword>
<dbReference type="PANTHER" id="PTHR48099">
    <property type="entry name" value="C-1-TETRAHYDROFOLATE SYNTHASE, CYTOPLASMIC-RELATED"/>
    <property type="match status" value="1"/>
</dbReference>
<dbReference type="GO" id="GO:0004488">
    <property type="term" value="F:methylenetetrahydrofolate dehydrogenase (NADP+) activity"/>
    <property type="evidence" value="ECO:0007669"/>
    <property type="project" value="InterPro"/>
</dbReference>
<evidence type="ECO:0000259" key="9">
    <source>
        <dbReference type="Pfam" id="PF00763"/>
    </source>
</evidence>
<evidence type="ECO:0000256" key="3">
    <source>
        <dbReference type="ARBA" id="ARBA00012776"/>
    </source>
</evidence>
<dbReference type="FunFam" id="3.40.50.10860:FF:000005">
    <property type="entry name" value="C-1-tetrahydrofolate synthase, cytoplasmic, putative"/>
    <property type="match status" value="1"/>
</dbReference>
<protein>
    <recommendedName>
        <fullName evidence="3">methenyltetrahydrofolate cyclohydrolase</fullName>
        <ecNumber evidence="3">3.5.4.9</ecNumber>
    </recommendedName>
</protein>
<organism evidence="10">
    <name type="scientific">marine sediment metagenome</name>
    <dbReference type="NCBI Taxonomy" id="412755"/>
    <lineage>
        <taxon>unclassified sequences</taxon>
        <taxon>metagenomes</taxon>
        <taxon>ecological metagenomes</taxon>
    </lineage>
</organism>
<feature type="domain" description="Tetrahydrofolate dehydrogenase/cyclohydrolase catalytic" evidence="9">
    <location>
        <begin position="5"/>
        <end position="122"/>
    </location>
</feature>
<feature type="non-terminal residue" evidence="10">
    <location>
        <position position="126"/>
    </location>
</feature>
<evidence type="ECO:0000256" key="6">
    <source>
        <dbReference type="ARBA" id="ARBA00022857"/>
    </source>
</evidence>
<dbReference type="PRINTS" id="PR00085">
    <property type="entry name" value="THFDHDRGNASE"/>
</dbReference>
<dbReference type="AlphaFoldDB" id="X1GIJ2"/>
<proteinExistence type="predicted"/>
<dbReference type="PANTHER" id="PTHR48099:SF5">
    <property type="entry name" value="C-1-TETRAHYDROFOLATE SYNTHASE, CYTOPLASMIC"/>
    <property type="match status" value="1"/>
</dbReference>
<keyword evidence="7" id="KW-0560">Oxidoreductase</keyword>
<dbReference type="GO" id="GO:0035999">
    <property type="term" value="P:tetrahydrofolate interconversion"/>
    <property type="evidence" value="ECO:0007669"/>
    <property type="project" value="TreeGrafter"/>
</dbReference>
<dbReference type="Gene3D" id="3.40.50.10860">
    <property type="entry name" value="Leucine Dehydrogenase, chain A, domain 1"/>
    <property type="match status" value="1"/>
</dbReference>
<evidence type="ECO:0000256" key="4">
    <source>
        <dbReference type="ARBA" id="ARBA00022563"/>
    </source>
</evidence>
<accession>X1GIJ2</accession>
<dbReference type="InterPro" id="IPR020630">
    <property type="entry name" value="THF_DH/CycHdrlase_cat_dom"/>
</dbReference>
<evidence type="ECO:0000256" key="8">
    <source>
        <dbReference type="ARBA" id="ARBA00023268"/>
    </source>
</evidence>
<keyword evidence="5" id="KW-0378">Hydrolase</keyword>
<comment type="caution">
    <text evidence="10">The sequence shown here is derived from an EMBL/GenBank/DDBJ whole genome shotgun (WGS) entry which is preliminary data.</text>
</comment>
<gene>
    <name evidence="10" type="ORF">S03H2_18805</name>
</gene>
<dbReference type="EMBL" id="BARU01009775">
    <property type="protein sequence ID" value="GAH41434.1"/>
    <property type="molecule type" value="Genomic_DNA"/>
</dbReference>
<dbReference type="Pfam" id="PF00763">
    <property type="entry name" value="THF_DHG_CYH"/>
    <property type="match status" value="1"/>
</dbReference>
<comment type="subunit">
    <text evidence="2">Homodimer.</text>
</comment>
<name>X1GIJ2_9ZZZZ</name>
<dbReference type="GO" id="GO:0005829">
    <property type="term" value="C:cytosol"/>
    <property type="evidence" value="ECO:0007669"/>
    <property type="project" value="TreeGrafter"/>
</dbReference>
<evidence type="ECO:0000256" key="1">
    <source>
        <dbReference type="ARBA" id="ARBA00004777"/>
    </source>
</evidence>
<dbReference type="InterPro" id="IPR000672">
    <property type="entry name" value="THF_DH/CycHdrlase"/>
</dbReference>
<evidence type="ECO:0000256" key="2">
    <source>
        <dbReference type="ARBA" id="ARBA00011738"/>
    </source>
</evidence>
<evidence type="ECO:0000256" key="5">
    <source>
        <dbReference type="ARBA" id="ARBA00022801"/>
    </source>
</evidence>
<dbReference type="SUPFAM" id="SSF53223">
    <property type="entry name" value="Aminoacid dehydrogenase-like, N-terminal domain"/>
    <property type="match status" value="1"/>
</dbReference>
<reference evidence="10" key="1">
    <citation type="journal article" date="2014" name="Front. Microbiol.">
        <title>High frequency of phylogenetically diverse reductive dehalogenase-homologous genes in deep subseafloor sedimentary metagenomes.</title>
        <authorList>
            <person name="Kawai M."/>
            <person name="Futagami T."/>
            <person name="Toyoda A."/>
            <person name="Takaki Y."/>
            <person name="Nishi S."/>
            <person name="Hori S."/>
            <person name="Arai W."/>
            <person name="Tsubouchi T."/>
            <person name="Morono Y."/>
            <person name="Uchiyama I."/>
            <person name="Ito T."/>
            <person name="Fujiyama A."/>
            <person name="Inagaki F."/>
            <person name="Takami H."/>
        </authorList>
    </citation>
    <scope>NUCLEOTIDE SEQUENCE</scope>
    <source>
        <strain evidence="10">Expedition CK06-06</strain>
    </source>
</reference>
<sequence length="126" mass="13853">MGKILNGKDLAVKLNLELKDKISSIIKTSGIKPKLAAVLVGDDPASKLYISIKRKTCSEIGISSILVDLDKNITKSKLLDEIEKLNKDKSVHGILLQLPLPKDLRPYTSEFIEQIAPIKDVDGLHP</sequence>
<evidence type="ECO:0000256" key="7">
    <source>
        <dbReference type="ARBA" id="ARBA00023002"/>
    </source>
</evidence>
<evidence type="ECO:0000313" key="10">
    <source>
        <dbReference type="EMBL" id="GAH41434.1"/>
    </source>
</evidence>
<keyword evidence="6" id="KW-0521">NADP</keyword>
<comment type="pathway">
    <text evidence="1">One-carbon metabolism; tetrahydrofolate interconversion.</text>
</comment>
<dbReference type="InterPro" id="IPR046346">
    <property type="entry name" value="Aminoacid_DH-like_N_sf"/>
</dbReference>